<feature type="domain" description="GSCFA" evidence="1">
    <location>
        <begin position="157"/>
        <end position="289"/>
    </location>
</feature>
<dbReference type="EMBL" id="JRWG01000006">
    <property type="protein sequence ID" value="KXN98571.1"/>
    <property type="molecule type" value="Genomic_DNA"/>
</dbReference>
<protein>
    <submittedName>
        <fullName evidence="2">GSCFA domain-containing protein</fullName>
    </submittedName>
</protein>
<dbReference type="OrthoDB" id="9807687at2"/>
<evidence type="ECO:0000259" key="1">
    <source>
        <dbReference type="Pfam" id="PF08885"/>
    </source>
</evidence>
<reference evidence="3" key="1">
    <citation type="submission" date="2014-10" db="EMBL/GenBank/DDBJ databases">
        <title>Genome sequencing of Vitellibacter sp. D-24.</title>
        <authorList>
            <person name="Thevarajoo S."/>
            <person name="Selvaratnam C."/>
            <person name="Goh K.M."/>
            <person name="Chong C.S."/>
        </authorList>
    </citation>
    <scope>NUCLEOTIDE SEQUENCE [LARGE SCALE GENOMIC DNA]</scope>
    <source>
        <strain evidence="3">D-24</strain>
    </source>
</reference>
<name>A0A137RGI4_9FLAO</name>
<dbReference type="Proteomes" id="UP000070138">
    <property type="component" value="Unassembled WGS sequence"/>
</dbReference>
<accession>A0A137RGI4</accession>
<comment type="caution">
    <text evidence="2">The sequence shown here is derived from an EMBL/GenBank/DDBJ whole genome shotgun (WGS) entry which is preliminary data.</text>
</comment>
<dbReference type="PATRIC" id="fig|1548749.3.peg.2276"/>
<keyword evidence="3" id="KW-1185">Reference proteome</keyword>
<dbReference type="Pfam" id="PF08885">
    <property type="entry name" value="GSCFA"/>
    <property type="match status" value="2"/>
</dbReference>
<evidence type="ECO:0000313" key="3">
    <source>
        <dbReference type="Proteomes" id="UP000070138"/>
    </source>
</evidence>
<dbReference type="InterPro" id="IPR014982">
    <property type="entry name" value="GSCFA"/>
</dbReference>
<dbReference type="STRING" id="1548749.LS48_10840"/>
<evidence type="ECO:0000313" key="2">
    <source>
        <dbReference type="EMBL" id="KXN98571.1"/>
    </source>
</evidence>
<dbReference type="AlphaFoldDB" id="A0A137RGI4"/>
<organism evidence="2 3">
    <name type="scientific">Aequorivita aquimaris</name>
    <dbReference type="NCBI Taxonomy" id="1548749"/>
    <lineage>
        <taxon>Bacteria</taxon>
        <taxon>Pseudomonadati</taxon>
        <taxon>Bacteroidota</taxon>
        <taxon>Flavobacteriia</taxon>
        <taxon>Flavobacteriales</taxon>
        <taxon>Flavobacteriaceae</taxon>
        <taxon>Aequorivita</taxon>
    </lineage>
</organism>
<proteinExistence type="predicted"/>
<gene>
    <name evidence="2" type="ORF">LS48_10840</name>
</gene>
<dbReference type="RefSeq" id="WP_062622540.1">
    <property type="nucleotide sequence ID" value="NZ_JRWG01000006.1"/>
</dbReference>
<reference evidence="2 3" key="2">
    <citation type="journal article" date="2016" name="Int. J. Syst. Evol. Microbiol.">
        <title>Vitellibacter aquimaris sp. nov., a marine bacterium isolated from seawater.</title>
        <authorList>
            <person name="Thevarajoo S."/>
            <person name="Selvaratnam C."/>
            <person name="Goh K.M."/>
            <person name="Hong K.W."/>
            <person name="Chan X.Y."/>
            <person name="Chan K.G."/>
            <person name="Chong C.S."/>
        </authorList>
    </citation>
    <scope>NUCLEOTIDE SEQUENCE [LARGE SCALE GENOMIC DNA]</scope>
    <source>
        <strain evidence="2 3">D-24</strain>
    </source>
</reference>
<feature type="domain" description="GSCFA" evidence="1">
    <location>
        <begin position="21"/>
        <end position="135"/>
    </location>
</feature>
<sequence>MKLQTEISLKPEENQIDYSSKILLMGSCFSENIGGKFDFYKFQNLQNPFGVIFNPVSIEKLIVRAIDDVSFSEEDIFQHNEVWKCFDVHSELSALDKNEFLENLNSALQNLRKALFSATHIIFTFGTSWVYRTVDASAPLSDRASAPLSDRASAPLSTGEIVANCHKLPKQHFQKELLSIETISKSLQTIFDKISTINLAATIINTVSPVRHIKDGFAENSLSKAHLISAIHHFLNLKSAPDSFRDVNRKSFYFPAFEIMMDELRDYRFYAEDLLHPNSTAIELIWQKFSRVWIASETETLQKEITAVQSGLNHRPFNPNSAEHLQFSEKLQLKIREIQKRFPHIRF</sequence>